<dbReference type="PANTHER" id="PTHR15081">
    <property type="entry name" value="NUCLEAR AUTOANTIGENIC SPERM PROTEIN NASP -RELATED"/>
    <property type="match status" value="1"/>
</dbReference>
<dbReference type="PROSITE" id="PS50005">
    <property type="entry name" value="TPR"/>
    <property type="match status" value="1"/>
</dbReference>
<dbReference type="GO" id="GO:0006335">
    <property type="term" value="P:DNA replication-dependent chromatin assembly"/>
    <property type="evidence" value="ECO:0007669"/>
    <property type="project" value="TreeGrafter"/>
</dbReference>
<keyword evidence="4 6" id="KW-0802">TPR repeat</keyword>
<dbReference type="Proteomes" id="UP000515158">
    <property type="component" value="Unplaced"/>
</dbReference>
<sequence length="522" mass="56512">MSTEAETTSAAGTVATPAKVATPVKESPVKEGGSAPSTPSKETDEARIQLTQGRRHLLVKDYFSAVAALAKGCELLAQKFGDTAPELGDAYLTYGRALLELARSESGVLGMNEEGETPEDDEDDGEGEEGEDEEGEGEEKENGEAADAEENGAEAKENGKDTEAKANGAEAKENGNGTEAKENGAEAENGADAEATNGKETNGAADPDQTLKEEEEEDDVNNLQLSWEILELAKGIFQKQIEDEKESKQTCLKLAEVHLKLGEVGVESENYTTAVEDMKACLEIQRKYLDEDDRRIAETLYNMGMAYSLANEFDAAIEQFKSASVQIERRIENLEKKKGDPVPEEKSATEDAFYTVQGEIDELKALLPEIKDKVSDMQDFKKETVRRMMEGLAEASAKQSSTADGAGPSSASASDKPVSSVAHLVKRKPKEEVKEEADKTEKMDTSPAKASEEKTEKVESSSVESTELKAEKVEAVAAESTEEKKADDEVSDRKRKPEDSVEIEDPSKKAKVEESAESKPSE</sequence>
<dbReference type="OrthoDB" id="5587616at2759"/>
<feature type="compositionally biased region" description="Low complexity" evidence="7">
    <location>
        <begin position="1"/>
        <end position="16"/>
    </location>
</feature>
<dbReference type="KEGG" id="tpal:117649404"/>
<feature type="compositionally biased region" description="Low complexity" evidence="7">
    <location>
        <begin position="186"/>
        <end position="198"/>
    </location>
</feature>
<dbReference type="InterPro" id="IPR019544">
    <property type="entry name" value="Tetratricopeptide_SHNi-TPR_dom"/>
</dbReference>
<dbReference type="Pfam" id="PF10516">
    <property type="entry name" value="SHNi-TPR"/>
    <property type="match status" value="1"/>
</dbReference>
<name>A0A6P8ZS67_THRPL</name>
<dbReference type="RefSeq" id="XP_034248068.1">
    <property type="nucleotide sequence ID" value="XM_034392177.1"/>
</dbReference>
<feature type="compositionally biased region" description="Low complexity" evidence="7">
    <location>
        <begin position="400"/>
        <end position="422"/>
    </location>
</feature>
<dbReference type="GeneID" id="117649404"/>
<dbReference type="GO" id="GO:0005654">
    <property type="term" value="C:nucleoplasm"/>
    <property type="evidence" value="ECO:0007669"/>
    <property type="project" value="TreeGrafter"/>
</dbReference>
<dbReference type="GO" id="GO:0042393">
    <property type="term" value="F:histone binding"/>
    <property type="evidence" value="ECO:0007669"/>
    <property type="project" value="TreeGrafter"/>
</dbReference>
<feature type="compositionally biased region" description="Basic and acidic residues" evidence="7">
    <location>
        <begin position="429"/>
        <end position="459"/>
    </location>
</feature>
<evidence type="ECO:0000256" key="7">
    <source>
        <dbReference type="SAM" id="MobiDB-lite"/>
    </source>
</evidence>
<dbReference type="PANTHER" id="PTHR15081:SF1">
    <property type="entry name" value="NUCLEAR AUTOANTIGENIC SPERM PROTEIN"/>
    <property type="match status" value="1"/>
</dbReference>
<feature type="compositionally biased region" description="Acidic residues" evidence="7">
    <location>
        <begin position="113"/>
        <end position="152"/>
    </location>
</feature>
<evidence type="ECO:0000256" key="1">
    <source>
        <dbReference type="ARBA" id="ARBA00004123"/>
    </source>
</evidence>
<dbReference type="GO" id="GO:0034080">
    <property type="term" value="P:CENP-A containing chromatin assembly"/>
    <property type="evidence" value="ECO:0007669"/>
    <property type="project" value="TreeGrafter"/>
</dbReference>
<evidence type="ECO:0000256" key="5">
    <source>
        <dbReference type="ARBA" id="ARBA00023242"/>
    </source>
</evidence>
<organism evidence="10">
    <name type="scientific">Thrips palmi</name>
    <name type="common">Melon thrips</name>
    <dbReference type="NCBI Taxonomy" id="161013"/>
    <lineage>
        <taxon>Eukaryota</taxon>
        <taxon>Metazoa</taxon>
        <taxon>Ecdysozoa</taxon>
        <taxon>Arthropoda</taxon>
        <taxon>Hexapoda</taxon>
        <taxon>Insecta</taxon>
        <taxon>Pterygota</taxon>
        <taxon>Neoptera</taxon>
        <taxon>Paraneoptera</taxon>
        <taxon>Thysanoptera</taxon>
        <taxon>Terebrantia</taxon>
        <taxon>Thripoidea</taxon>
        <taxon>Thripidae</taxon>
        <taxon>Thrips</taxon>
    </lineage>
</organism>
<dbReference type="RefSeq" id="XP_034248067.1">
    <property type="nucleotide sequence ID" value="XM_034392176.1"/>
</dbReference>
<comment type="similarity">
    <text evidence="2">Belongs to the NASP family.</text>
</comment>
<protein>
    <submittedName>
        <fullName evidence="10 11">Nuclear autoantigenic sperm protein-like</fullName>
    </submittedName>
</protein>
<dbReference type="Pfam" id="PF13181">
    <property type="entry name" value="TPR_8"/>
    <property type="match status" value="1"/>
</dbReference>
<evidence type="ECO:0000313" key="11">
    <source>
        <dbReference type="RefSeq" id="XP_034248068.1"/>
    </source>
</evidence>
<feature type="compositionally biased region" description="Low complexity" evidence="7">
    <location>
        <begin position="165"/>
        <end position="178"/>
    </location>
</feature>
<dbReference type="InterPro" id="IPR019734">
    <property type="entry name" value="TPR_rpt"/>
</dbReference>
<feature type="compositionally biased region" description="Basic and acidic residues" evidence="7">
    <location>
        <begin position="481"/>
        <end position="522"/>
    </location>
</feature>
<dbReference type="SMART" id="SM00028">
    <property type="entry name" value="TPR"/>
    <property type="match status" value="2"/>
</dbReference>
<comment type="subcellular location">
    <subcellularLocation>
        <location evidence="1">Nucleus</location>
    </subcellularLocation>
</comment>
<feature type="domain" description="Tetratricopeptide SHNi-TPR" evidence="8">
    <location>
        <begin position="255"/>
        <end position="290"/>
    </location>
</feature>
<reference evidence="10 11" key="1">
    <citation type="submission" date="2025-04" db="UniProtKB">
        <authorList>
            <consortium name="RefSeq"/>
        </authorList>
    </citation>
    <scope>IDENTIFICATION</scope>
    <source>
        <tissue evidence="10 11">Total insect</tissue>
    </source>
</reference>
<gene>
    <name evidence="10 11" type="primary">LOC117649404</name>
</gene>
<feature type="region of interest" description="Disordered" evidence="7">
    <location>
        <begin position="105"/>
        <end position="220"/>
    </location>
</feature>
<evidence type="ECO:0000256" key="6">
    <source>
        <dbReference type="PROSITE-ProRule" id="PRU00339"/>
    </source>
</evidence>
<dbReference type="AlphaFoldDB" id="A0A6P8ZS67"/>
<feature type="compositionally biased region" description="Basic and acidic residues" evidence="7">
    <location>
        <begin position="153"/>
        <end position="164"/>
    </location>
</feature>
<evidence type="ECO:0000313" key="9">
    <source>
        <dbReference type="Proteomes" id="UP000515158"/>
    </source>
</evidence>
<dbReference type="InterPro" id="IPR011990">
    <property type="entry name" value="TPR-like_helical_dom_sf"/>
</dbReference>
<proteinExistence type="inferred from homology"/>
<dbReference type="Gene3D" id="1.25.40.10">
    <property type="entry name" value="Tetratricopeptide repeat domain"/>
    <property type="match status" value="1"/>
</dbReference>
<keyword evidence="3" id="KW-0677">Repeat</keyword>
<keyword evidence="9" id="KW-1185">Reference proteome</keyword>
<feature type="region of interest" description="Disordered" evidence="7">
    <location>
        <begin position="1"/>
        <end position="46"/>
    </location>
</feature>
<accession>A0A6P8ZS67</accession>
<keyword evidence="5" id="KW-0539">Nucleus</keyword>
<evidence type="ECO:0000259" key="8">
    <source>
        <dbReference type="Pfam" id="PF10516"/>
    </source>
</evidence>
<evidence type="ECO:0000256" key="3">
    <source>
        <dbReference type="ARBA" id="ARBA00022737"/>
    </source>
</evidence>
<dbReference type="SUPFAM" id="SSF48452">
    <property type="entry name" value="TPR-like"/>
    <property type="match status" value="1"/>
</dbReference>
<evidence type="ECO:0000256" key="4">
    <source>
        <dbReference type="ARBA" id="ARBA00022803"/>
    </source>
</evidence>
<evidence type="ECO:0000313" key="10">
    <source>
        <dbReference type="RefSeq" id="XP_034248067.1"/>
    </source>
</evidence>
<dbReference type="InterPro" id="IPR051730">
    <property type="entry name" value="NASP-like"/>
</dbReference>
<feature type="region of interest" description="Disordered" evidence="7">
    <location>
        <begin position="391"/>
        <end position="522"/>
    </location>
</feature>
<evidence type="ECO:0000256" key="2">
    <source>
        <dbReference type="ARBA" id="ARBA00008402"/>
    </source>
</evidence>
<feature type="repeat" description="TPR" evidence="6">
    <location>
        <begin position="297"/>
        <end position="330"/>
    </location>
</feature>